<dbReference type="EMBL" id="FMUX01000008">
    <property type="protein sequence ID" value="SCY38874.1"/>
    <property type="molecule type" value="Genomic_DNA"/>
</dbReference>
<feature type="chain" id="PRO_5011677571" evidence="1">
    <location>
        <begin position="22"/>
        <end position="358"/>
    </location>
</feature>
<evidence type="ECO:0000313" key="3">
    <source>
        <dbReference type="EMBL" id="SCY38874.1"/>
    </source>
</evidence>
<gene>
    <name evidence="3" type="ORF">SAMN05216233_10882</name>
</gene>
<keyword evidence="4" id="KW-1185">Reference proteome</keyword>
<reference evidence="3 4" key="1">
    <citation type="submission" date="2016-10" db="EMBL/GenBank/DDBJ databases">
        <authorList>
            <person name="de Groot N.N."/>
        </authorList>
    </citation>
    <scope>NUCLEOTIDE SEQUENCE [LARGE SCALE GENOMIC DNA]</scope>
    <source>
        <strain evidence="3 4">AA1</strain>
    </source>
</reference>
<protein>
    <submittedName>
        <fullName evidence="3">Iron complex transport system substrate-binding protein</fullName>
    </submittedName>
</protein>
<keyword evidence="1" id="KW-0732">Signal</keyword>
<dbReference type="RefSeq" id="WP_092210944.1">
    <property type="nucleotide sequence ID" value="NZ_FMUX01000008.1"/>
</dbReference>
<dbReference type="PROSITE" id="PS50983">
    <property type="entry name" value="FE_B12_PBP"/>
    <property type="match status" value="1"/>
</dbReference>
<sequence length="358" mass="38910">MKRCLLIFCFLCLGAAQTAMAESITVRDMAGRDVTVAAPPKRIVCLAPGTLRLIIYLEAKEMVAGVEAIEKRFPTTRPYWVANSDLKKRPSVGPGGPGSINSEPDLEALLSAAPDLIFITYLEKRKADKLQAKLGIPVVVLSYGPFGRFDETMYRSLRLAGKVLAKEKRADEVVAFIENAKKDLSKRVESEGTGEKPGVYVGGIGFKGTQGIGSTETSYAPFDWVGARNVVAGQGTNGHLFVGRETLLDLDPDILFIDGGGRGNVARDMQAKPAFYKGLSAFRKGRVYSLHSYNWYMTNIGTAMGDAYAIGKILYPHRFADIDPATKADEIYSFLVGKPVYGQMKTAYGPMGGKLSIK</sequence>
<organism evidence="3 4">
    <name type="scientific">Desulfoluna spongiiphila</name>
    <dbReference type="NCBI Taxonomy" id="419481"/>
    <lineage>
        <taxon>Bacteria</taxon>
        <taxon>Pseudomonadati</taxon>
        <taxon>Thermodesulfobacteriota</taxon>
        <taxon>Desulfobacteria</taxon>
        <taxon>Desulfobacterales</taxon>
        <taxon>Desulfolunaceae</taxon>
        <taxon>Desulfoluna</taxon>
    </lineage>
</organism>
<dbReference type="PANTHER" id="PTHR30535:SF34">
    <property type="entry name" value="MOLYBDATE-BINDING PROTEIN MOLA"/>
    <property type="match status" value="1"/>
</dbReference>
<dbReference type="Proteomes" id="UP000198870">
    <property type="component" value="Unassembled WGS sequence"/>
</dbReference>
<evidence type="ECO:0000313" key="4">
    <source>
        <dbReference type="Proteomes" id="UP000198870"/>
    </source>
</evidence>
<dbReference type="Pfam" id="PF01497">
    <property type="entry name" value="Peripla_BP_2"/>
    <property type="match status" value="1"/>
</dbReference>
<feature type="domain" description="Fe/B12 periplasmic-binding" evidence="2">
    <location>
        <begin position="42"/>
        <end position="318"/>
    </location>
</feature>
<dbReference type="PANTHER" id="PTHR30535">
    <property type="entry name" value="VITAMIN B12-BINDING PROTEIN"/>
    <property type="match status" value="1"/>
</dbReference>
<feature type="signal peptide" evidence="1">
    <location>
        <begin position="1"/>
        <end position="21"/>
    </location>
</feature>
<dbReference type="OrthoDB" id="9775594at2"/>
<dbReference type="InterPro" id="IPR050902">
    <property type="entry name" value="ABC_Transporter_SBP"/>
</dbReference>
<name>A0A1G5FID8_9BACT</name>
<dbReference type="STRING" id="419481.SAMN05216233_10882"/>
<dbReference type="Gene3D" id="3.40.50.1980">
    <property type="entry name" value="Nitrogenase molybdenum iron protein domain"/>
    <property type="match status" value="2"/>
</dbReference>
<dbReference type="SUPFAM" id="SSF53807">
    <property type="entry name" value="Helical backbone' metal receptor"/>
    <property type="match status" value="1"/>
</dbReference>
<proteinExistence type="predicted"/>
<evidence type="ECO:0000256" key="1">
    <source>
        <dbReference type="SAM" id="SignalP"/>
    </source>
</evidence>
<evidence type="ECO:0000259" key="2">
    <source>
        <dbReference type="PROSITE" id="PS50983"/>
    </source>
</evidence>
<dbReference type="InterPro" id="IPR002491">
    <property type="entry name" value="ABC_transptr_periplasmic_BD"/>
</dbReference>
<dbReference type="CDD" id="cd01147">
    <property type="entry name" value="HemV-2"/>
    <property type="match status" value="1"/>
</dbReference>
<accession>A0A1G5FID8</accession>
<dbReference type="AlphaFoldDB" id="A0A1G5FID8"/>